<evidence type="ECO:0000256" key="5">
    <source>
        <dbReference type="SAM" id="Phobius"/>
    </source>
</evidence>
<keyword evidence="3 5" id="KW-1133">Transmembrane helix</keyword>
<accession>A0ABY7EDR1</accession>
<evidence type="ECO:0000256" key="1">
    <source>
        <dbReference type="ARBA" id="ARBA00004141"/>
    </source>
</evidence>
<keyword evidence="2 5" id="KW-0812">Transmembrane</keyword>
<proteinExistence type="predicted"/>
<keyword evidence="4 5" id="KW-0472">Membrane</keyword>
<evidence type="ECO:0000313" key="8">
    <source>
        <dbReference type="Proteomes" id="UP001164746"/>
    </source>
</evidence>
<reference evidence="7" key="1">
    <citation type="submission" date="2022-11" db="EMBL/GenBank/DDBJ databases">
        <title>Centuries of genome instability and evolution in soft-shell clam transmissible cancer (bioRxiv).</title>
        <authorList>
            <person name="Hart S.F.M."/>
            <person name="Yonemitsu M.A."/>
            <person name="Giersch R.M."/>
            <person name="Beal B.F."/>
            <person name="Arriagada G."/>
            <person name="Davis B.W."/>
            <person name="Ostrander E.A."/>
            <person name="Goff S.P."/>
            <person name="Metzger M.J."/>
        </authorList>
    </citation>
    <scope>NUCLEOTIDE SEQUENCE</scope>
    <source>
        <strain evidence="7">MELC-2E11</strain>
        <tissue evidence="7">Siphon/mantle</tissue>
    </source>
</reference>
<evidence type="ECO:0000256" key="4">
    <source>
        <dbReference type="ARBA" id="ARBA00023136"/>
    </source>
</evidence>
<feature type="transmembrane region" description="Helical" evidence="5">
    <location>
        <begin position="352"/>
        <end position="374"/>
    </location>
</feature>
<dbReference type="InterPro" id="IPR005821">
    <property type="entry name" value="Ion_trans_dom"/>
</dbReference>
<evidence type="ECO:0000313" key="7">
    <source>
        <dbReference type="EMBL" id="WAR06942.1"/>
    </source>
</evidence>
<feature type="transmembrane region" description="Helical" evidence="5">
    <location>
        <begin position="517"/>
        <end position="539"/>
    </location>
</feature>
<organism evidence="7 8">
    <name type="scientific">Mya arenaria</name>
    <name type="common">Soft-shell clam</name>
    <dbReference type="NCBI Taxonomy" id="6604"/>
    <lineage>
        <taxon>Eukaryota</taxon>
        <taxon>Metazoa</taxon>
        <taxon>Spiralia</taxon>
        <taxon>Lophotrochozoa</taxon>
        <taxon>Mollusca</taxon>
        <taxon>Bivalvia</taxon>
        <taxon>Autobranchia</taxon>
        <taxon>Heteroconchia</taxon>
        <taxon>Euheterodonta</taxon>
        <taxon>Imparidentia</taxon>
        <taxon>Neoheterodontei</taxon>
        <taxon>Myida</taxon>
        <taxon>Myoidea</taxon>
        <taxon>Myidae</taxon>
        <taxon>Mya</taxon>
    </lineage>
</organism>
<feature type="domain" description="Ion transport" evidence="6">
    <location>
        <begin position="227"/>
        <end position="468"/>
    </location>
</feature>
<dbReference type="PANTHER" id="PTHR13800:SF1">
    <property type="entry name" value="TRANSIENT RECEPTOR POTENTIAL CATION CHANNEL TRPM"/>
    <property type="match status" value="1"/>
</dbReference>
<dbReference type="Proteomes" id="UP001164746">
    <property type="component" value="Chromosome 6"/>
</dbReference>
<feature type="transmembrane region" description="Helical" evidence="5">
    <location>
        <begin position="215"/>
        <end position="246"/>
    </location>
</feature>
<dbReference type="EMBL" id="CP111017">
    <property type="protein sequence ID" value="WAR06942.1"/>
    <property type="molecule type" value="Genomic_DNA"/>
</dbReference>
<evidence type="ECO:0000256" key="3">
    <source>
        <dbReference type="ARBA" id="ARBA00022989"/>
    </source>
</evidence>
<gene>
    <name evidence="7" type="ORF">MAR_016900</name>
</gene>
<dbReference type="Pfam" id="PF00520">
    <property type="entry name" value="Ion_trans"/>
    <property type="match status" value="1"/>
</dbReference>
<comment type="subcellular location">
    <subcellularLocation>
        <location evidence="1">Membrane</location>
        <topology evidence="1">Multi-pass membrane protein</topology>
    </subcellularLocation>
</comment>
<dbReference type="PANTHER" id="PTHR13800">
    <property type="entry name" value="TRANSIENT RECEPTOR POTENTIAL CATION CHANNEL, SUBFAMILY M, MEMBER 6"/>
    <property type="match status" value="1"/>
</dbReference>
<name>A0ABY7EDR1_MYAAR</name>
<feature type="transmembrane region" description="Helical" evidence="5">
    <location>
        <begin position="433"/>
        <end position="458"/>
    </location>
</feature>
<feature type="non-terminal residue" evidence="7">
    <location>
        <position position="1"/>
    </location>
</feature>
<keyword evidence="8" id="KW-1185">Reference proteome</keyword>
<feature type="transmembrane region" description="Helical" evidence="5">
    <location>
        <begin position="252"/>
        <end position="269"/>
    </location>
</feature>
<dbReference type="InterPro" id="IPR050927">
    <property type="entry name" value="TRPM"/>
</dbReference>
<evidence type="ECO:0000256" key="2">
    <source>
        <dbReference type="ARBA" id="ARBA00022692"/>
    </source>
</evidence>
<feature type="transmembrane region" description="Helical" evidence="5">
    <location>
        <begin position="36"/>
        <end position="54"/>
    </location>
</feature>
<protein>
    <submittedName>
        <fullName evidence="7">TRPM3-like protein</fullName>
    </submittedName>
</protein>
<sequence length="557" mass="63596">MGVDIETYRGRIGGFKGSIGCDVVTVPCNVNFSSGMNAFGAVVFIGLLLIMGGIEPNPGPPQKDTLPEESYEGYLRETNTNPEERESLLKMKTTYDEKAVAALEKMSKTNLSRTTKCLIRKRWCAFGDTSALLLAKDNASFLAHPAVQRKLTDIWMSPFNTTYLRNGYLKLGICFLCPFLAHCFLQPSVHEVNSEPSQTKTKDHRNKLIKWLHSANNFICCPCTIVVYNIVATIIFLCIYAYYLIFEMEQKTTGFDIVLIIWVASLFVEELRQLITKRMNYFHDVWNIIDVLSITLFAIGEGLRLSKCCDTFGNIVLAVDFIFFTIRMFQTVSCLETFGPKLVMIGKMMQDLLYFLLLLSVMVMSYGISTQAILYPKSPVVWKTALMTFKKPFWNIFGELSLDEITGNADCTNNKSQWMNGSLPRCPTEKSTYVVPVMLGVYMLMVHVLLLNLLIAIFSKTYTKVQLKAYQHWCKLRYELILEYSERPSLCPPLIVFCHSKWMDGSLPRCPIEQSQYVVPVMLAVYMLIIQVLLINLLITKVIKTYTEVEEEAFQHW</sequence>
<evidence type="ECO:0000259" key="6">
    <source>
        <dbReference type="Pfam" id="PF00520"/>
    </source>
</evidence>